<comment type="caution">
    <text evidence="3">The sequence shown here is derived from an EMBL/GenBank/DDBJ whole genome shotgun (WGS) entry which is preliminary data.</text>
</comment>
<keyword evidence="4" id="KW-1185">Reference proteome</keyword>
<dbReference type="PANTHER" id="PTHR44013">
    <property type="entry name" value="ZINC-TYPE ALCOHOL DEHYDROGENASE-LIKE PROTEIN C16A3.02C"/>
    <property type="match status" value="1"/>
</dbReference>
<dbReference type="Gene3D" id="3.40.50.720">
    <property type="entry name" value="NAD(P)-binding Rossmann-like Domain"/>
    <property type="match status" value="1"/>
</dbReference>
<dbReference type="Pfam" id="PF08240">
    <property type="entry name" value="ADH_N"/>
    <property type="match status" value="1"/>
</dbReference>
<proteinExistence type="predicted"/>
<sequence length="313" mass="31985">MKAVRFHETGGPEVLRYEDAPTPTPASGQVRIRVTGVAYNPADGGMRGGFLPIPITLPHTPGYDVAGTVDALGAGVDDLEIGDSVIGLIPMESDGAAAEYVVAPAAVLVKAPRTIPLADAAGLPSVGLTASQALFGTAGLVAGQRVLINGAGGPVGGYAVQLARRAGAHVIATASGRSRGQVEAAGAHEIVDHTVTTLRDAVTEPVDVLLNLAPITAEGFESLVPLVRDGGVVVSTTPTVPTPGDEARGVRAVTIFVRSDVDELAGLVSLIDRGELRVDIAERLPLTELPRVHERAEAGDVHGKIVFLPSAGD</sequence>
<protein>
    <submittedName>
        <fullName evidence="3">NADP-dependent oxidoreductase</fullName>
    </submittedName>
</protein>
<dbReference type="EMBL" id="BAAARI010000014">
    <property type="protein sequence ID" value="GAA2582305.1"/>
    <property type="molecule type" value="Genomic_DNA"/>
</dbReference>
<dbReference type="Proteomes" id="UP001500274">
    <property type="component" value="Unassembled WGS sequence"/>
</dbReference>
<dbReference type="PANTHER" id="PTHR44013:SF1">
    <property type="entry name" value="ZINC-TYPE ALCOHOL DEHYDROGENASE-LIKE PROTEIN C16A3.02C"/>
    <property type="match status" value="1"/>
</dbReference>
<dbReference type="SUPFAM" id="SSF51735">
    <property type="entry name" value="NAD(P)-binding Rossmann-fold domains"/>
    <property type="match status" value="1"/>
</dbReference>
<feature type="domain" description="Enoyl reductase (ER)" evidence="2">
    <location>
        <begin position="10"/>
        <end position="307"/>
    </location>
</feature>
<dbReference type="CDD" id="cd05289">
    <property type="entry name" value="MDR_like_2"/>
    <property type="match status" value="1"/>
</dbReference>
<feature type="compositionally biased region" description="Basic and acidic residues" evidence="1">
    <location>
        <begin position="1"/>
        <end position="19"/>
    </location>
</feature>
<dbReference type="SMART" id="SM00829">
    <property type="entry name" value="PKS_ER"/>
    <property type="match status" value="1"/>
</dbReference>
<dbReference type="InterPro" id="IPR013154">
    <property type="entry name" value="ADH-like_N"/>
</dbReference>
<feature type="region of interest" description="Disordered" evidence="1">
    <location>
        <begin position="1"/>
        <end position="26"/>
    </location>
</feature>
<organism evidence="3 4">
    <name type="scientific">Microbacterium binotii</name>
    <dbReference type="NCBI Taxonomy" id="462710"/>
    <lineage>
        <taxon>Bacteria</taxon>
        <taxon>Bacillati</taxon>
        <taxon>Actinomycetota</taxon>
        <taxon>Actinomycetes</taxon>
        <taxon>Micrococcales</taxon>
        <taxon>Microbacteriaceae</taxon>
        <taxon>Microbacterium</taxon>
    </lineage>
</organism>
<dbReference type="InterPro" id="IPR011032">
    <property type="entry name" value="GroES-like_sf"/>
</dbReference>
<accession>A0ABN3PEV4</accession>
<dbReference type="InterPro" id="IPR020843">
    <property type="entry name" value="ER"/>
</dbReference>
<reference evidence="3 4" key="1">
    <citation type="journal article" date="2019" name="Int. J. Syst. Evol. Microbiol.">
        <title>The Global Catalogue of Microorganisms (GCM) 10K type strain sequencing project: providing services to taxonomists for standard genome sequencing and annotation.</title>
        <authorList>
            <consortium name="The Broad Institute Genomics Platform"/>
            <consortium name="The Broad Institute Genome Sequencing Center for Infectious Disease"/>
            <person name="Wu L."/>
            <person name="Ma J."/>
        </authorList>
    </citation>
    <scope>NUCLEOTIDE SEQUENCE [LARGE SCALE GENOMIC DNA]</scope>
    <source>
        <strain evidence="3 4">JCM 16365</strain>
    </source>
</reference>
<dbReference type="SUPFAM" id="SSF50129">
    <property type="entry name" value="GroES-like"/>
    <property type="match status" value="1"/>
</dbReference>
<dbReference type="RefSeq" id="WP_344229410.1">
    <property type="nucleotide sequence ID" value="NZ_BAAARI010000014.1"/>
</dbReference>
<dbReference type="Gene3D" id="3.90.180.10">
    <property type="entry name" value="Medium-chain alcohol dehydrogenases, catalytic domain"/>
    <property type="match status" value="1"/>
</dbReference>
<dbReference type="Pfam" id="PF13602">
    <property type="entry name" value="ADH_zinc_N_2"/>
    <property type="match status" value="1"/>
</dbReference>
<evidence type="ECO:0000256" key="1">
    <source>
        <dbReference type="SAM" id="MobiDB-lite"/>
    </source>
</evidence>
<evidence type="ECO:0000259" key="2">
    <source>
        <dbReference type="SMART" id="SM00829"/>
    </source>
</evidence>
<dbReference type="InterPro" id="IPR052733">
    <property type="entry name" value="Chloroplast_QOR"/>
</dbReference>
<gene>
    <name evidence="3" type="ORF">GCM10009862_21720</name>
</gene>
<evidence type="ECO:0000313" key="3">
    <source>
        <dbReference type="EMBL" id="GAA2582305.1"/>
    </source>
</evidence>
<name>A0ABN3PEV4_9MICO</name>
<dbReference type="InterPro" id="IPR036291">
    <property type="entry name" value="NAD(P)-bd_dom_sf"/>
</dbReference>
<evidence type="ECO:0000313" key="4">
    <source>
        <dbReference type="Proteomes" id="UP001500274"/>
    </source>
</evidence>